<keyword evidence="5 7" id="KW-1133">Transmembrane helix</keyword>
<dbReference type="AlphaFoldDB" id="A0A3G1B5Z9"/>
<keyword evidence="6 7" id="KW-0472">Membrane</keyword>
<reference evidence="8 9" key="1">
    <citation type="journal article" date="2016" name="Sci. Rep.">
        <title>A novel ammonia-oxidizing archaeon from wastewater treatment plant: Its enrichment, physiological and genomic characteristics.</title>
        <authorList>
            <person name="Li Y."/>
            <person name="Ding K."/>
            <person name="Wen X."/>
            <person name="Zhang B."/>
            <person name="Shen B."/>
            <person name="Yang Y."/>
        </authorList>
    </citation>
    <scope>NUCLEOTIDE SEQUENCE [LARGE SCALE GENOMIC DNA]</scope>
    <source>
        <strain evidence="8 9">SAT1</strain>
    </source>
</reference>
<evidence type="ECO:0000256" key="7">
    <source>
        <dbReference type="SAM" id="Phobius"/>
    </source>
</evidence>
<dbReference type="GO" id="GO:0005886">
    <property type="term" value="C:plasma membrane"/>
    <property type="evidence" value="ECO:0007669"/>
    <property type="project" value="UniProtKB-SubCell"/>
</dbReference>
<dbReference type="PANTHER" id="PTHR22926:SF3">
    <property type="entry name" value="UNDECAPRENYL-PHOSPHATE ALPHA-N-ACETYLGLUCOSAMINYL 1-PHOSPHATE TRANSFERASE"/>
    <property type="match status" value="1"/>
</dbReference>
<dbReference type="GeneID" id="24874476"/>
<dbReference type="InterPro" id="IPR000715">
    <property type="entry name" value="Glycosyl_transferase_4"/>
</dbReference>
<protein>
    <submittedName>
        <fullName evidence="8">UDP-N-acetylglucosamine-1-phosphate transferase</fullName>
    </submittedName>
</protein>
<evidence type="ECO:0000256" key="6">
    <source>
        <dbReference type="ARBA" id="ARBA00023136"/>
    </source>
</evidence>
<keyword evidence="9" id="KW-1185">Reference proteome</keyword>
<feature type="transmembrane region" description="Helical" evidence="7">
    <location>
        <begin position="48"/>
        <end position="71"/>
    </location>
</feature>
<evidence type="ECO:0000256" key="5">
    <source>
        <dbReference type="ARBA" id="ARBA00022989"/>
    </source>
</evidence>
<evidence type="ECO:0000256" key="1">
    <source>
        <dbReference type="ARBA" id="ARBA00004651"/>
    </source>
</evidence>
<proteinExistence type="predicted"/>
<gene>
    <name evidence="8" type="ORF">SU86_007880</name>
</gene>
<dbReference type="GO" id="GO:0044038">
    <property type="term" value="P:cell wall macromolecule biosynthetic process"/>
    <property type="evidence" value="ECO:0007669"/>
    <property type="project" value="TreeGrafter"/>
</dbReference>
<dbReference type="GO" id="GO:0071555">
    <property type="term" value="P:cell wall organization"/>
    <property type="evidence" value="ECO:0007669"/>
    <property type="project" value="TreeGrafter"/>
</dbReference>
<feature type="transmembrane region" description="Helical" evidence="7">
    <location>
        <begin position="240"/>
        <end position="259"/>
    </location>
</feature>
<dbReference type="GO" id="GO:0016780">
    <property type="term" value="F:phosphotransferase activity, for other substituted phosphate groups"/>
    <property type="evidence" value="ECO:0007669"/>
    <property type="project" value="InterPro"/>
</dbReference>
<feature type="transmembrane region" description="Helical" evidence="7">
    <location>
        <begin position="108"/>
        <end position="124"/>
    </location>
</feature>
<feature type="transmembrane region" description="Helical" evidence="7">
    <location>
        <begin position="166"/>
        <end position="184"/>
    </location>
</feature>
<dbReference type="PANTHER" id="PTHR22926">
    <property type="entry name" value="PHOSPHO-N-ACETYLMURAMOYL-PENTAPEPTIDE-TRANSFERASE"/>
    <property type="match status" value="1"/>
</dbReference>
<sequence>MQDYIIAGLVSSAIAFFVVFGLVPPLIKSLSKKNWAVKDVNRIGGAMVPRPGGPVILAGIIISEISLYFLLPQQINTRGLAALLITTSIAFVVGFIDDRRVMSGWFKPLALVGAAIPIVALGAYEPNLAFPLFGEVKIPALYLGLILFMIPITGNTINSIDVMNGIASGFMMIASFSLAIVLFILQNYTVAIMTLPIAFASLAFYRYHKFPARIFPGDSGALVLGAAYGAIAIIGRVEVIAAIALLPAIINSFLFLSSVKRIVEHRQVKGPTTHTDDHKITTTKESDAPITLVRLIVASKPLTEKQIGFTIFKLAIFSGILAIITAIISGVQIWPSS</sequence>
<evidence type="ECO:0000256" key="2">
    <source>
        <dbReference type="ARBA" id="ARBA00022475"/>
    </source>
</evidence>
<feature type="transmembrane region" description="Helical" evidence="7">
    <location>
        <begin position="77"/>
        <end position="96"/>
    </location>
</feature>
<dbReference type="OrthoDB" id="34534at2157"/>
<evidence type="ECO:0000313" key="9">
    <source>
        <dbReference type="Proteomes" id="UP000266745"/>
    </source>
</evidence>
<feature type="transmembrane region" description="Helical" evidence="7">
    <location>
        <begin position="6"/>
        <end position="27"/>
    </location>
</feature>
<feature type="transmembrane region" description="Helical" evidence="7">
    <location>
        <begin position="314"/>
        <end position="334"/>
    </location>
</feature>
<accession>A0A3G1B5Z9</accession>
<evidence type="ECO:0000256" key="4">
    <source>
        <dbReference type="ARBA" id="ARBA00022692"/>
    </source>
</evidence>
<feature type="transmembrane region" description="Helical" evidence="7">
    <location>
        <begin position="136"/>
        <end position="154"/>
    </location>
</feature>
<dbReference type="Pfam" id="PF00953">
    <property type="entry name" value="Glycos_transf_4"/>
    <property type="match status" value="1"/>
</dbReference>
<organism evidence="8 9">
    <name type="scientific">Candidatus Nitrosotenuis cloacae</name>
    <dbReference type="NCBI Taxonomy" id="1603555"/>
    <lineage>
        <taxon>Archaea</taxon>
        <taxon>Nitrososphaerota</taxon>
        <taxon>Candidatus Nitrosotenuis</taxon>
    </lineage>
</organism>
<evidence type="ECO:0000256" key="3">
    <source>
        <dbReference type="ARBA" id="ARBA00022679"/>
    </source>
</evidence>
<comment type="subcellular location">
    <subcellularLocation>
        <location evidence="1">Cell membrane</location>
        <topology evidence="1">Multi-pass membrane protein</topology>
    </subcellularLocation>
</comment>
<dbReference type="Proteomes" id="UP000266745">
    <property type="component" value="Chromosome"/>
</dbReference>
<feature type="transmembrane region" description="Helical" evidence="7">
    <location>
        <begin position="190"/>
        <end position="207"/>
    </location>
</feature>
<keyword evidence="3 8" id="KW-0808">Transferase</keyword>
<dbReference type="RefSeq" id="WP_048186982.1">
    <property type="nucleotide sequence ID" value="NZ_CP011097.1"/>
</dbReference>
<evidence type="ECO:0000313" key="8">
    <source>
        <dbReference type="EMBL" id="AJZ76297.1"/>
    </source>
</evidence>
<name>A0A3G1B5Z9_9ARCH</name>
<keyword evidence="4 7" id="KW-0812">Transmembrane</keyword>
<dbReference type="CDD" id="cd06856">
    <property type="entry name" value="GT_GPT_archaea"/>
    <property type="match status" value="1"/>
</dbReference>
<feature type="transmembrane region" description="Helical" evidence="7">
    <location>
        <begin position="214"/>
        <end position="234"/>
    </location>
</feature>
<keyword evidence="2" id="KW-1003">Cell membrane</keyword>
<dbReference type="STRING" id="1603555.SU86_007880"/>
<dbReference type="KEGG" id="tah:SU86_007880"/>
<dbReference type="EMBL" id="CP011097">
    <property type="protein sequence ID" value="AJZ76297.1"/>
    <property type="molecule type" value="Genomic_DNA"/>
</dbReference>